<evidence type="ECO:0000256" key="2">
    <source>
        <dbReference type="ARBA" id="ARBA00009556"/>
    </source>
</evidence>
<dbReference type="SUPFAM" id="SSF49785">
    <property type="entry name" value="Galactose-binding domain-like"/>
    <property type="match status" value="1"/>
</dbReference>
<dbReference type="CTD" id="126382"/>
<dbReference type="InterPro" id="IPR000421">
    <property type="entry name" value="FA58C"/>
</dbReference>
<reference evidence="7" key="1">
    <citation type="submission" date="2025-08" db="UniProtKB">
        <authorList>
            <consortium name="RefSeq"/>
        </authorList>
    </citation>
    <scope>IDENTIFICATION</scope>
    <source>
        <tissue evidence="7">Sperm</tissue>
    </source>
</reference>
<dbReference type="Gene3D" id="2.60.120.260">
    <property type="entry name" value="Galactose-binding domain-like"/>
    <property type="match status" value="1"/>
</dbReference>
<comment type="subcellular location">
    <subcellularLocation>
        <location evidence="1">Nucleus</location>
    </subcellularLocation>
</comment>
<dbReference type="RefSeq" id="XP_032824764.1">
    <property type="nucleotide sequence ID" value="XM_032968873.1"/>
</dbReference>
<evidence type="ECO:0000256" key="3">
    <source>
        <dbReference type="ARBA" id="ARBA00019956"/>
    </source>
</evidence>
<feature type="domain" description="F5/8 type C" evidence="5">
    <location>
        <begin position="1"/>
        <end position="65"/>
    </location>
</feature>
<accession>A0AAJ7X7V4</accession>
<protein>
    <recommendedName>
        <fullName evidence="3">Nuclear receptor 2C2-associated protein</fullName>
    </recommendedName>
</protein>
<evidence type="ECO:0000256" key="4">
    <source>
        <dbReference type="ARBA" id="ARBA00023242"/>
    </source>
</evidence>
<dbReference type="AlphaFoldDB" id="A0AAJ7X7V4"/>
<keyword evidence="6" id="KW-1185">Reference proteome</keyword>
<dbReference type="GO" id="GO:0005634">
    <property type="term" value="C:nucleus"/>
    <property type="evidence" value="ECO:0007669"/>
    <property type="project" value="UniProtKB-SubCell"/>
</dbReference>
<comment type="similarity">
    <text evidence="2">Belongs to the NR2C2AP family.</text>
</comment>
<evidence type="ECO:0000256" key="1">
    <source>
        <dbReference type="ARBA" id="ARBA00004123"/>
    </source>
</evidence>
<dbReference type="Proteomes" id="UP001318040">
    <property type="component" value="Chromosome 40"/>
</dbReference>
<dbReference type="PROSITE" id="PS50022">
    <property type="entry name" value="FA58C_3"/>
    <property type="match status" value="1"/>
</dbReference>
<dbReference type="GeneID" id="116950797"/>
<proteinExistence type="inferred from homology"/>
<organism evidence="6 7">
    <name type="scientific">Petromyzon marinus</name>
    <name type="common">Sea lamprey</name>
    <dbReference type="NCBI Taxonomy" id="7757"/>
    <lineage>
        <taxon>Eukaryota</taxon>
        <taxon>Metazoa</taxon>
        <taxon>Chordata</taxon>
        <taxon>Craniata</taxon>
        <taxon>Vertebrata</taxon>
        <taxon>Cyclostomata</taxon>
        <taxon>Hyperoartia</taxon>
        <taxon>Petromyzontiformes</taxon>
        <taxon>Petromyzontidae</taxon>
        <taxon>Petromyzon</taxon>
    </lineage>
</organism>
<dbReference type="FunFam" id="2.60.120.260:FF:000070">
    <property type="entry name" value="Nuclear receptor 2C2-associated protein"/>
    <property type="match status" value="1"/>
</dbReference>
<dbReference type="InterPro" id="IPR008979">
    <property type="entry name" value="Galactose-bd-like_sf"/>
</dbReference>
<evidence type="ECO:0000259" key="5">
    <source>
        <dbReference type="PROSITE" id="PS50022"/>
    </source>
</evidence>
<evidence type="ECO:0000313" key="6">
    <source>
        <dbReference type="Proteomes" id="UP001318040"/>
    </source>
</evidence>
<sequence>MTASLVCESTSCRVSSVLNRDGKQFGKKHLFDGNEETCWNSDQGAPQWVSVDFPQPVRVSELHVQFQGGFSGKHCLLQGFVKDDPSKTLMEFYPEDVNSTQVFQVPPSEPIHKLKLILCSSTDLFGRIVIYRLDVRGEKA</sequence>
<gene>
    <name evidence="7" type="primary">NR2C2AP</name>
</gene>
<evidence type="ECO:0000313" key="7">
    <source>
        <dbReference type="RefSeq" id="XP_032824764.1"/>
    </source>
</evidence>
<name>A0AAJ7X7V4_PETMA</name>
<dbReference type="Pfam" id="PF22633">
    <property type="entry name" value="F5_F8_type_C_2"/>
    <property type="match status" value="1"/>
</dbReference>
<keyword evidence="7" id="KW-0675">Receptor</keyword>
<keyword evidence="4" id="KW-0539">Nucleus</keyword>